<protein>
    <submittedName>
        <fullName evidence="1">Uncharacterized protein</fullName>
    </submittedName>
</protein>
<sequence>MVGGDDLDGHAQHLAAKFLDRDLRRDDGALTHVVHEGAVDVGEHADLHDAVGDLCRSGLRLGCARHERQSRDDEAGCGCVIELHTCLLKGLLWSMQSVRAPVTGGV</sequence>
<comment type="caution">
    <text evidence="1">The sequence shown here is derived from an EMBL/GenBank/DDBJ whole genome shotgun (WGS) entry which is preliminary data.</text>
</comment>
<accession>A0A645GDL7</accession>
<organism evidence="1">
    <name type="scientific">bioreactor metagenome</name>
    <dbReference type="NCBI Taxonomy" id="1076179"/>
    <lineage>
        <taxon>unclassified sequences</taxon>
        <taxon>metagenomes</taxon>
        <taxon>ecological metagenomes</taxon>
    </lineage>
</organism>
<evidence type="ECO:0000313" key="1">
    <source>
        <dbReference type="EMBL" id="MPN24997.1"/>
    </source>
</evidence>
<reference evidence="1" key="1">
    <citation type="submission" date="2019-08" db="EMBL/GenBank/DDBJ databases">
        <authorList>
            <person name="Kucharzyk K."/>
            <person name="Murdoch R.W."/>
            <person name="Higgins S."/>
            <person name="Loffler F."/>
        </authorList>
    </citation>
    <scope>NUCLEOTIDE SEQUENCE</scope>
</reference>
<gene>
    <name evidence="1" type="ORF">SDC9_172404</name>
</gene>
<proteinExistence type="predicted"/>
<dbReference type="EMBL" id="VSSQ01074021">
    <property type="protein sequence ID" value="MPN24997.1"/>
    <property type="molecule type" value="Genomic_DNA"/>
</dbReference>
<name>A0A645GDL7_9ZZZZ</name>
<dbReference type="AlphaFoldDB" id="A0A645GDL7"/>